<keyword evidence="1 5" id="KW-0489">Methyltransferase</keyword>
<evidence type="ECO:0000256" key="3">
    <source>
        <dbReference type="ARBA" id="ARBA00022691"/>
    </source>
</evidence>
<keyword evidence="5" id="KW-0830">Ubiquinone</keyword>
<proteinExistence type="predicted"/>
<dbReference type="SUPFAM" id="SSF53335">
    <property type="entry name" value="S-adenosyl-L-methionine-dependent methyltransferases"/>
    <property type="match status" value="1"/>
</dbReference>
<evidence type="ECO:0000259" key="4">
    <source>
        <dbReference type="Pfam" id="PF08241"/>
    </source>
</evidence>
<dbReference type="eggNOG" id="COG2226">
    <property type="taxonomic scope" value="Bacteria"/>
</dbReference>
<name>H5XSP4_9FIRM</name>
<keyword evidence="2" id="KW-0808">Transferase</keyword>
<gene>
    <name evidence="5" type="ORF">DesyoDRAFT_0523</name>
</gene>
<dbReference type="Proteomes" id="UP000005104">
    <property type="component" value="Chromosome"/>
</dbReference>
<reference evidence="5 6" key="1">
    <citation type="submission" date="2011-11" db="EMBL/GenBank/DDBJ databases">
        <title>The Noncontiguous Finished genome of Desulfosporosinus youngiae DSM 17734.</title>
        <authorList>
            <consortium name="US DOE Joint Genome Institute (JGI-PGF)"/>
            <person name="Lucas S."/>
            <person name="Han J."/>
            <person name="Lapidus A."/>
            <person name="Cheng J.-F."/>
            <person name="Goodwin L."/>
            <person name="Pitluck S."/>
            <person name="Peters L."/>
            <person name="Ovchinnikova G."/>
            <person name="Lu M."/>
            <person name="Land M.L."/>
            <person name="Hauser L."/>
            <person name="Pester M."/>
            <person name="Spring S."/>
            <person name="Ollivier B."/>
            <person name="Rattei T."/>
            <person name="Klenk H.-P."/>
            <person name="Wagner M."/>
            <person name="Loy A."/>
            <person name="Woyke T.J."/>
        </authorList>
    </citation>
    <scope>NUCLEOTIDE SEQUENCE [LARGE SCALE GENOMIC DNA]</scope>
    <source>
        <strain evidence="5 6">DSM 17734</strain>
    </source>
</reference>
<dbReference type="Gene3D" id="3.40.50.150">
    <property type="entry name" value="Vaccinia Virus protein VP39"/>
    <property type="match status" value="1"/>
</dbReference>
<dbReference type="Pfam" id="PF08241">
    <property type="entry name" value="Methyltransf_11"/>
    <property type="match status" value="1"/>
</dbReference>
<dbReference type="CDD" id="cd02440">
    <property type="entry name" value="AdoMet_MTases"/>
    <property type="match status" value="1"/>
</dbReference>
<organism evidence="5 6">
    <name type="scientific">Desulfosporosinus youngiae DSM 17734</name>
    <dbReference type="NCBI Taxonomy" id="768710"/>
    <lineage>
        <taxon>Bacteria</taxon>
        <taxon>Bacillati</taxon>
        <taxon>Bacillota</taxon>
        <taxon>Clostridia</taxon>
        <taxon>Eubacteriales</taxon>
        <taxon>Desulfitobacteriaceae</taxon>
        <taxon>Desulfosporosinus</taxon>
    </lineage>
</organism>
<dbReference type="GO" id="GO:0032259">
    <property type="term" value="P:methylation"/>
    <property type="evidence" value="ECO:0007669"/>
    <property type="project" value="UniProtKB-KW"/>
</dbReference>
<evidence type="ECO:0000256" key="2">
    <source>
        <dbReference type="ARBA" id="ARBA00022679"/>
    </source>
</evidence>
<feature type="domain" description="Methyltransferase type 11" evidence="4">
    <location>
        <begin position="46"/>
        <end position="142"/>
    </location>
</feature>
<keyword evidence="6" id="KW-1185">Reference proteome</keyword>
<evidence type="ECO:0000256" key="1">
    <source>
        <dbReference type="ARBA" id="ARBA00022603"/>
    </source>
</evidence>
<dbReference type="STRING" id="768710.DesyoDRAFT_0523"/>
<dbReference type="InterPro" id="IPR029063">
    <property type="entry name" value="SAM-dependent_MTases_sf"/>
</dbReference>
<sequence length="251" mass="28429">MSNVKEIRKNFGQRALDYRLSSTHSNPSDLDRMIKLLKPSADNIALDVATGGGHTAIALAKSVKQVAAIDVTPEMLAEAKIASDQEGLSNLTFKAENVHNLTFADHQFDIVASRFAIHHFDDVKIALQEMCRVLKPGGKLYILDCSVLDGEEPEREINRIELLRDSSHQYSYSPRLWQQLLKELPLTIDQASLIKDQYELPEWYDRMGTDLHNREVIVQILNNLSAESKTGYPFGDDYITAYRFELLATKH</sequence>
<dbReference type="InterPro" id="IPR023576">
    <property type="entry name" value="UbiE/COQ5_MeTrFase_CS"/>
</dbReference>
<dbReference type="PROSITE" id="PS01184">
    <property type="entry name" value="UBIE_2"/>
    <property type="match status" value="1"/>
</dbReference>
<keyword evidence="3" id="KW-0949">S-adenosyl-L-methionine</keyword>
<dbReference type="InterPro" id="IPR013216">
    <property type="entry name" value="Methyltransf_11"/>
</dbReference>
<dbReference type="GO" id="GO:0008757">
    <property type="term" value="F:S-adenosylmethionine-dependent methyltransferase activity"/>
    <property type="evidence" value="ECO:0007669"/>
    <property type="project" value="InterPro"/>
</dbReference>
<protein>
    <submittedName>
        <fullName evidence="5">Methylase involved in ubiquinone/menaquinone biosynthesis</fullName>
    </submittedName>
</protein>
<dbReference type="AlphaFoldDB" id="H5XSP4"/>
<dbReference type="HOGENOM" id="CLU_037990_10_0_9"/>
<evidence type="ECO:0000313" key="5">
    <source>
        <dbReference type="EMBL" id="EHQ87712.1"/>
    </source>
</evidence>
<dbReference type="PANTHER" id="PTHR43591">
    <property type="entry name" value="METHYLTRANSFERASE"/>
    <property type="match status" value="1"/>
</dbReference>
<dbReference type="RefSeq" id="WP_007779034.1">
    <property type="nucleotide sequence ID" value="NZ_CM001441.1"/>
</dbReference>
<dbReference type="EMBL" id="CM001441">
    <property type="protein sequence ID" value="EHQ87712.1"/>
    <property type="molecule type" value="Genomic_DNA"/>
</dbReference>
<evidence type="ECO:0000313" key="6">
    <source>
        <dbReference type="Proteomes" id="UP000005104"/>
    </source>
</evidence>
<accession>H5XSP4</accession>
<dbReference type="PANTHER" id="PTHR43591:SF24">
    <property type="entry name" value="2-METHOXY-6-POLYPRENYL-1,4-BENZOQUINOL METHYLASE, MITOCHONDRIAL"/>
    <property type="match status" value="1"/>
</dbReference>
<dbReference type="OrthoDB" id="9772751at2"/>